<dbReference type="SUPFAM" id="SSF53335">
    <property type="entry name" value="S-adenosyl-L-methionine-dependent methyltransferases"/>
    <property type="match status" value="1"/>
</dbReference>
<dbReference type="EMBL" id="BMYS01000026">
    <property type="protein sequence ID" value="GGW95664.1"/>
    <property type="molecule type" value="Genomic_DNA"/>
</dbReference>
<proteinExistence type="predicted"/>
<dbReference type="GO" id="GO:0032259">
    <property type="term" value="P:methylation"/>
    <property type="evidence" value="ECO:0007669"/>
    <property type="project" value="UniProtKB-KW"/>
</dbReference>
<dbReference type="PANTHER" id="PTHR12049">
    <property type="entry name" value="PROTEIN ARGININE METHYLTRANSFERASE NDUFAF7, MITOCHONDRIAL"/>
    <property type="match status" value="1"/>
</dbReference>
<dbReference type="RefSeq" id="WP_229794032.1">
    <property type="nucleotide sequence ID" value="NZ_BAABFY010000009.1"/>
</dbReference>
<evidence type="ECO:0000313" key="4">
    <source>
        <dbReference type="Proteomes" id="UP000608345"/>
    </source>
</evidence>
<name>A0A918JRG4_9BURK</name>
<evidence type="ECO:0000313" key="3">
    <source>
        <dbReference type="EMBL" id="GGW95664.1"/>
    </source>
</evidence>
<dbReference type="Pfam" id="PF02636">
    <property type="entry name" value="Methyltransf_28"/>
    <property type="match status" value="1"/>
</dbReference>
<protein>
    <submittedName>
        <fullName evidence="3">SAM-dependent methyltransferase</fullName>
    </submittedName>
</protein>
<dbReference type="InterPro" id="IPR029063">
    <property type="entry name" value="SAM-dependent_MTases_sf"/>
</dbReference>
<dbReference type="Gene3D" id="3.40.50.12710">
    <property type="match status" value="1"/>
</dbReference>
<comment type="caution">
    <text evidence="3">The sequence shown here is derived from an EMBL/GenBank/DDBJ whole genome shotgun (WGS) entry which is preliminary data.</text>
</comment>
<dbReference type="PANTHER" id="PTHR12049:SF7">
    <property type="entry name" value="PROTEIN ARGININE METHYLTRANSFERASE NDUFAF7, MITOCHONDRIAL"/>
    <property type="match status" value="1"/>
</dbReference>
<organism evidence="3 4">
    <name type="scientific">Advenella faeciporci</name>
    <dbReference type="NCBI Taxonomy" id="797535"/>
    <lineage>
        <taxon>Bacteria</taxon>
        <taxon>Pseudomonadati</taxon>
        <taxon>Pseudomonadota</taxon>
        <taxon>Betaproteobacteria</taxon>
        <taxon>Burkholderiales</taxon>
        <taxon>Alcaligenaceae</taxon>
    </lineage>
</organism>
<reference evidence="3" key="2">
    <citation type="submission" date="2020-09" db="EMBL/GenBank/DDBJ databases">
        <authorList>
            <person name="Sun Q."/>
            <person name="Kim S."/>
        </authorList>
    </citation>
    <scope>NUCLEOTIDE SEQUENCE</scope>
    <source>
        <strain evidence="3">KCTC 23732</strain>
    </source>
</reference>
<dbReference type="Proteomes" id="UP000608345">
    <property type="component" value="Unassembled WGS sequence"/>
</dbReference>
<accession>A0A918JRG4</accession>
<evidence type="ECO:0000256" key="2">
    <source>
        <dbReference type="ARBA" id="ARBA00022679"/>
    </source>
</evidence>
<reference evidence="3" key="1">
    <citation type="journal article" date="2014" name="Int. J. Syst. Evol. Microbiol.">
        <title>Complete genome sequence of Corynebacterium casei LMG S-19264T (=DSM 44701T), isolated from a smear-ripened cheese.</title>
        <authorList>
            <consortium name="US DOE Joint Genome Institute (JGI-PGF)"/>
            <person name="Walter F."/>
            <person name="Albersmeier A."/>
            <person name="Kalinowski J."/>
            <person name="Ruckert C."/>
        </authorList>
    </citation>
    <scope>NUCLEOTIDE SEQUENCE</scope>
    <source>
        <strain evidence="3">KCTC 23732</strain>
    </source>
</reference>
<sequence>MSTMPHHTPNNNLPEIDPDSLEHSARTAVYLQQLIKQQGSIPFRLWMHEALYAPGLGYYTSGNTKLGNERDQAVTQSPAGDFTTAPELSPWFARTLARQITQVHKASGTLDILEFGAGSGILAHDILAALDNPDINYFILELSPDLRARQQEKLSGFKNQVQWLSRLPERFEGCVIANEVLDAMPVELFQWEDNGTLAEKYVTLDNNSQFMLVNQPATAKLAEKIARRMPALPGYTSEINLQAEAWIHEMGRWLAKGVAFLIDYGFPQKEYYHPQRAQGTLMCHLRHHAHGNPLVYPGIQDITAHVDFTAMADAALEGGLEVLGYTSQANFLLNSGLMKLLSTLDPQDTARYAREIGPVQKLLSEAEMGELFKVLAIGFGIDEPLMGFSRGDRRHML</sequence>
<dbReference type="AlphaFoldDB" id="A0A918JRG4"/>
<keyword evidence="4" id="KW-1185">Reference proteome</keyword>
<keyword evidence="2" id="KW-0808">Transferase</keyword>
<dbReference type="GO" id="GO:0035243">
    <property type="term" value="F:protein-arginine omega-N symmetric methyltransferase activity"/>
    <property type="evidence" value="ECO:0007669"/>
    <property type="project" value="TreeGrafter"/>
</dbReference>
<keyword evidence="1 3" id="KW-0489">Methyltransferase</keyword>
<dbReference type="InterPro" id="IPR038375">
    <property type="entry name" value="NDUFAF7_sf"/>
</dbReference>
<evidence type="ECO:0000256" key="1">
    <source>
        <dbReference type="ARBA" id="ARBA00022603"/>
    </source>
</evidence>
<gene>
    <name evidence="3" type="ORF">GCM10011450_26700</name>
</gene>
<dbReference type="InterPro" id="IPR003788">
    <property type="entry name" value="NDUFAF7"/>
</dbReference>